<keyword evidence="2" id="KW-1185">Reference proteome</keyword>
<dbReference type="AlphaFoldDB" id="A0A4S8LXD7"/>
<dbReference type="OrthoDB" id="3265515at2759"/>
<feature type="non-terminal residue" evidence="1">
    <location>
        <position position="1"/>
    </location>
</feature>
<name>A0A4S8LXD7_DENBC</name>
<gene>
    <name evidence="1" type="ORF">K435DRAFT_600149</name>
</gene>
<reference evidence="1 2" key="1">
    <citation type="journal article" date="2019" name="Nat. Ecol. Evol.">
        <title>Megaphylogeny resolves global patterns of mushroom evolution.</title>
        <authorList>
            <person name="Varga T."/>
            <person name="Krizsan K."/>
            <person name="Foldi C."/>
            <person name="Dima B."/>
            <person name="Sanchez-Garcia M."/>
            <person name="Sanchez-Ramirez S."/>
            <person name="Szollosi G.J."/>
            <person name="Szarkandi J.G."/>
            <person name="Papp V."/>
            <person name="Albert L."/>
            <person name="Andreopoulos W."/>
            <person name="Angelini C."/>
            <person name="Antonin V."/>
            <person name="Barry K.W."/>
            <person name="Bougher N.L."/>
            <person name="Buchanan P."/>
            <person name="Buyck B."/>
            <person name="Bense V."/>
            <person name="Catcheside P."/>
            <person name="Chovatia M."/>
            <person name="Cooper J."/>
            <person name="Damon W."/>
            <person name="Desjardin D."/>
            <person name="Finy P."/>
            <person name="Geml J."/>
            <person name="Haridas S."/>
            <person name="Hughes K."/>
            <person name="Justo A."/>
            <person name="Karasinski D."/>
            <person name="Kautmanova I."/>
            <person name="Kiss B."/>
            <person name="Kocsube S."/>
            <person name="Kotiranta H."/>
            <person name="LaButti K.M."/>
            <person name="Lechner B.E."/>
            <person name="Liimatainen K."/>
            <person name="Lipzen A."/>
            <person name="Lukacs Z."/>
            <person name="Mihaltcheva S."/>
            <person name="Morgado L.N."/>
            <person name="Niskanen T."/>
            <person name="Noordeloos M.E."/>
            <person name="Ohm R.A."/>
            <person name="Ortiz-Santana B."/>
            <person name="Ovrebo C."/>
            <person name="Racz N."/>
            <person name="Riley R."/>
            <person name="Savchenko A."/>
            <person name="Shiryaev A."/>
            <person name="Soop K."/>
            <person name="Spirin V."/>
            <person name="Szebenyi C."/>
            <person name="Tomsovsky M."/>
            <person name="Tulloss R.E."/>
            <person name="Uehling J."/>
            <person name="Grigoriev I.V."/>
            <person name="Vagvolgyi C."/>
            <person name="Papp T."/>
            <person name="Martin F.M."/>
            <person name="Miettinen O."/>
            <person name="Hibbett D.S."/>
            <person name="Nagy L.G."/>
        </authorList>
    </citation>
    <scope>NUCLEOTIDE SEQUENCE [LARGE SCALE GENOMIC DNA]</scope>
    <source>
        <strain evidence="1 2">CBS 962.96</strain>
    </source>
</reference>
<dbReference type="InterPro" id="IPR036397">
    <property type="entry name" value="RNaseH_sf"/>
</dbReference>
<dbReference type="GO" id="GO:0003676">
    <property type="term" value="F:nucleic acid binding"/>
    <property type="evidence" value="ECO:0007669"/>
    <property type="project" value="InterPro"/>
</dbReference>
<dbReference type="Proteomes" id="UP000297245">
    <property type="component" value="Unassembled WGS sequence"/>
</dbReference>
<proteinExistence type="predicted"/>
<dbReference type="Gene3D" id="3.30.420.10">
    <property type="entry name" value="Ribonuclease H-like superfamily/Ribonuclease H"/>
    <property type="match status" value="1"/>
</dbReference>
<dbReference type="SUPFAM" id="SSF53098">
    <property type="entry name" value="Ribonuclease H-like"/>
    <property type="match status" value="1"/>
</dbReference>
<sequence>TIGLDGKSVIQATMKLKMKSGQHIIEKIHEMADQIAEDTGIEKPFEMRWVPGHRGLRGNELVDKEANSDKAAEGKQGGTLEIPKELKELAKRGSLSALRQREKERIAKEWETGFTESPRYKKLKELDSKGFKSKFYDLSKDLYKNQTTTLIQLRTGHIQLNAHLNKIKKSPTENCRNCETKGLTRKEDVKHLLYNCP</sequence>
<feature type="non-terminal residue" evidence="1">
    <location>
        <position position="197"/>
    </location>
</feature>
<protein>
    <submittedName>
        <fullName evidence="1">Uncharacterized protein</fullName>
    </submittedName>
</protein>
<dbReference type="InterPro" id="IPR012337">
    <property type="entry name" value="RNaseH-like_sf"/>
</dbReference>
<evidence type="ECO:0000313" key="1">
    <source>
        <dbReference type="EMBL" id="THU94332.1"/>
    </source>
</evidence>
<evidence type="ECO:0000313" key="2">
    <source>
        <dbReference type="Proteomes" id="UP000297245"/>
    </source>
</evidence>
<organism evidence="1 2">
    <name type="scientific">Dendrothele bispora (strain CBS 962.96)</name>
    <dbReference type="NCBI Taxonomy" id="1314807"/>
    <lineage>
        <taxon>Eukaryota</taxon>
        <taxon>Fungi</taxon>
        <taxon>Dikarya</taxon>
        <taxon>Basidiomycota</taxon>
        <taxon>Agaricomycotina</taxon>
        <taxon>Agaricomycetes</taxon>
        <taxon>Agaricomycetidae</taxon>
        <taxon>Agaricales</taxon>
        <taxon>Agaricales incertae sedis</taxon>
        <taxon>Dendrothele</taxon>
    </lineage>
</organism>
<accession>A0A4S8LXD7</accession>
<dbReference type="EMBL" id="ML179227">
    <property type="protein sequence ID" value="THU94332.1"/>
    <property type="molecule type" value="Genomic_DNA"/>
</dbReference>